<organism evidence="3 4">
    <name type="scientific">Plasmodium vinckei petteri</name>
    <dbReference type="NCBI Taxonomy" id="138298"/>
    <lineage>
        <taxon>Eukaryota</taxon>
        <taxon>Sar</taxon>
        <taxon>Alveolata</taxon>
        <taxon>Apicomplexa</taxon>
        <taxon>Aconoidasida</taxon>
        <taxon>Haemosporida</taxon>
        <taxon>Plasmodiidae</taxon>
        <taxon>Plasmodium</taxon>
        <taxon>Plasmodium (Vinckeia)</taxon>
    </lineage>
</organism>
<dbReference type="AlphaFoldDB" id="A0A6V7TD04"/>
<keyword evidence="2" id="KW-0732">Signal</keyword>
<feature type="compositionally biased region" description="Basic and acidic residues" evidence="1">
    <location>
        <begin position="106"/>
        <end position="192"/>
    </location>
</feature>
<dbReference type="OrthoDB" id="373281at2759"/>
<dbReference type="NCBIfam" id="TIGR01599">
    <property type="entry name" value="PYST-A"/>
    <property type="match status" value="1"/>
</dbReference>
<proteinExistence type="predicted"/>
<feature type="region of interest" description="Disordered" evidence="1">
    <location>
        <begin position="38"/>
        <end position="61"/>
    </location>
</feature>
<sequence length="428" mass="49637">MKVISVGLISLIVFNIVLAKNSSDSGSTTDCSSLLEEKTKKTHKTTEKSVNVKGNGPYEKGYEENYRDMVKDIFMPLEDDYQYSRNNSHKQDDAPPPVSKGPKKQKFTEKRQLRTINENKEIYQKPKDLLCTDPEKDTKTKEKTKSKTESKTESTTELKTESTTELKTESTTELKTESTTESKTKSKKHCDTSEEIYEKNKDLLCTNRNETINAAKLMNEAATHLERHIKSSDGYEVCKRFSFYDRSLSIKKHGDTVVQKMNYKYYHPNNYNEIINLLWDPALANNFNPGSVKRKIVRMYNPNLVIIQQRYKNGFRDSWKYFCALAAKFDISKEKTIIVMASANINDHHPSEREYKNTIIKNANLFKTQINSENDIRKGKLEKTFVNIAGYLIEHRDWYIDITYLESIDGYTSNYQKLIIDKALNKIF</sequence>
<feature type="region of interest" description="Disordered" evidence="1">
    <location>
        <begin position="83"/>
        <end position="192"/>
    </location>
</feature>
<dbReference type="InterPro" id="IPR006486">
    <property type="entry name" value="PYST_A"/>
</dbReference>
<dbReference type="Proteomes" id="UP000515268">
    <property type="component" value="Chromosome PVPCR_12"/>
</dbReference>
<dbReference type="EMBL" id="LR865417">
    <property type="protein sequence ID" value="CAD2110731.1"/>
    <property type="molecule type" value="Genomic_DNA"/>
</dbReference>
<feature type="chain" id="PRO_5028338109" evidence="2">
    <location>
        <begin position="20"/>
        <end position="428"/>
    </location>
</feature>
<evidence type="ECO:0000256" key="1">
    <source>
        <dbReference type="SAM" id="MobiDB-lite"/>
    </source>
</evidence>
<dbReference type="VEuPathDB" id="PlasmoDB:PVPCR_1204940"/>
<gene>
    <name evidence="3" type="ORF">PVPCR_1204940</name>
</gene>
<accession>A0A6V7TD04</accession>
<protein>
    <submittedName>
        <fullName evidence="3">Fam-a protein</fullName>
    </submittedName>
</protein>
<evidence type="ECO:0000313" key="3">
    <source>
        <dbReference type="EMBL" id="CAD2110731.1"/>
    </source>
</evidence>
<dbReference type="Pfam" id="PF07418">
    <property type="entry name" value="PCEMA1"/>
    <property type="match status" value="1"/>
</dbReference>
<name>A0A6V7TD04_PLAVN</name>
<feature type="compositionally biased region" description="Basic and acidic residues" evidence="1">
    <location>
        <begin position="38"/>
        <end position="47"/>
    </location>
</feature>
<dbReference type="InterPro" id="IPR010882">
    <property type="entry name" value="PCEMA1"/>
</dbReference>
<keyword evidence="4" id="KW-1185">Reference proteome</keyword>
<evidence type="ECO:0000313" key="4">
    <source>
        <dbReference type="Proteomes" id="UP000515268"/>
    </source>
</evidence>
<evidence type="ECO:0000256" key="2">
    <source>
        <dbReference type="SAM" id="SignalP"/>
    </source>
</evidence>
<reference evidence="3 4" key="1">
    <citation type="submission" date="2020-08" db="EMBL/GenBank/DDBJ databases">
        <authorList>
            <person name="Ramaprasad A."/>
        </authorList>
    </citation>
    <scope>NUCLEOTIDE SEQUENCE [LARGE SCALE GENOMIC DNA]</scope>
</reference>
<feature type="signal peptide" evidence="2">
    <location>
        <begin position="1"/>
        <end position="19"/>
    </location>
</feature>
<dbReference type="SUPFAM" id="SSF55961">
    <property type="entry name" value="Bet v1-like"/>
    <property type="match status" value="1"/>
</dbReference>